<evidence type="ECO:0000256" key="1">
    <source>
        <dbReference type="ARBA" id="ARBA00004123"/>
    </source>
</evidence>
<dbReference type="PROSITE" id="PS50016">
    <property type="entry name" value="ZF_PHD_2"/>
    <property type="match status" value="1"/>
</dbReference>
<sequence length="399" mass="44779">MLYLEDYLEMIEHLPQELRDRFSEMRDMDMSVQNNLEELDKRVKIFFSDCKRYQNELPPSADSEYQEIRKEYYKALEDADEKVQLANQMYELVDKYLRRLDTELHKFKCELEADNKGITEVLEKRSLELDTPTPGQNVTLGQQKENRFERESRPRSEKRRDSNTSLQTTFPEKRQAVPSVALVETRHNSTPQLPPATPQPTVNYSISHIGAGPAIAAAASQAIAATQQMQQGRRTASLKASYEAINTGTHVNEFGIGRELAGAAQTAIQAIQQDHVNNKKKQKKWTGGSSSTSNASVSSTVQAILATPPVATSAPASPQLDANAQSGDGGDVDWTYDPNEPRYCICNQVSYGDMVACDNEDCPSEWFHYPCVGITAPPKGKWYCPQCTASMRRRGSRKN</sequence>
<accession>A0A8K0DGJ9</accession>
<comment type="subcellular location">
    <subcellularLocation>
        <location evidence="1 14">Nucleus</location>
    </subcellularLocation>
</comment>
<evidence type="ECO:0000313" key="17">
    <source>
        <dbReference type="EMBL" id="KAF2902868.1"/>
    </source>
</evidence>
<dbReference type="FunFam" id="3.30.40.10:FF:000103">
    <property type="entry name" value="Inhibitor of growth protein"/>
    <property type="match status" value="1"/>
</dbReference>
<dbReference type="Pfam" id="PF12998">
    <property type="entry name" value="ING"/>
    <property type="match status" value="1"/>
</dbReference>
<evidence type="ECO:0000256" key="7">
    <source>
        <dbReference type="ARBA" id="ARBA00022853"/>
    </source>
</evidence>
<comment type="caution">
    <text evidence="17">The sequence shown here is derived from an EMBL/GenBank/DDBJ whole genome shotgun (WGS) entry which is preliminary data.</text>
</comment>
<dbReference type="GO" id="GO:0008270">
    <property type="term" value="F:zinc ion binding"/>
    <property type="evidence" value="ECO:0007669"/>
    <property type="project" value="UniProtKB-KW"/>
</dbReference>
<dbReference type="PANTHER" id="PTHR10333">
    <property type="entry name" value="INHIBITOR OF GROWTH PROTEIN"/>
    <property type="match status" value="1"/>
</dbReference>
<feature type="binding site" evidence="12">
    <location>
        <position position="371"/>
    </location>
    <ligand>
        <name>Zn(2+)</name>
        <dbReference type="ChEBI" id="CHEBI:29105"/>
        <label>1</label>
    </ligand>
</feature>
<feature type="region of interest" description="Disordered" evidence="15">
    <location>
        <begin position="274"/>
        <end position="296"/>
    </location>
</feature>
<dbReference type="InterPro" id="IPR024610">
    <property type="entry name" value="ING_N_histone-binding"/>
</dbReference>
<dbReference type="InterPro" id="IPR001965">
    <property type="entry name" value="Znf_PHD"/>
</dbReference>
<evidence type="ECO:0000256" key="10">
    <source>
        <dbReference type="ARBA" id="ARBA00023242"/>
    </source>
</evidence>
<evidence type="ECO:0000256" key="14">
    <source>
        <dbReference type="RuleBase" id="RU361213"/>
    </source>
</evidence>
<evidence type="ECO:0000256" key="12">
    <source>
        <dbReference type="PIRSR" id="PIRSR628651-51"/>
    </source>
</evidence>
<dbReference type="SMART" id="SM00249">
    <property type="entry name" value="PHD"/>
    <property type="match status" value="1"/>
</dbReference>
<dbReference type="EMBL" id="VTPC01001162">
    <property type="protein sequence ID" value="KAF2902868.1"/>
    <property type="molecule type" value="Genomic_DNA"/>
</dbReference>
<reference evidence="17" key="1">
    <citation type="submission" date="2019-08" db="EMBL/GenBank/DDBJ databases">
        <title>The genome of the North American firefly Photinus pyralis.</title>
        <authorList>
            <consortium name="Photinus pyralis genome working group"/>
            <person name="Fallon T.R."/>
            <person name="Sander Lower S.E."/>
            <person name="Weng J.-K."/>
        </authorList>
    </citation>
    <scope>NUCLEOTIDE SEQUENCE</scope>
    <source>
        <strain evidence="17">TRF0915ILg1</strain>
        <tissue evidence="17">Whole body</tissue>
    </source>
</reference>
<keyword evidence="10 14" id="KW-0539">Nucleus</keyword>
<feature type="region of interest" description="Disordered" evidence="15">
    <location>
        <begin position="130"/>
        <end position="178"/>
    </location>
</feature>
<feature type="binding site" evidence="12">
    <location>
        <position position="384"/>
    </location>
    <ligand>
        <name>Zn(2+)</name>
        <dbReference type="ChEBI" id="CHEBI:29105"/>
        <label>2</label>
    </ligand>
</feature>
<keyword evidence="5 13" id="KW-0863">Zinc-finger</keyword>
<dbReference type="GO" id="GO:0006325">
    <property type="term" value="P:chromatin organization"/>
    <property type="evidence" value="ECO:0007669"/>
    <property type="project" value="UniProtKB-KW"/>
</dbReference>
<feature type="binding site" evidence="12">
    <location>
        <position position="387"/>
    </location>
    <ligand>
        <name>Zn(2+)</name>
        <dbReference type="ChEBI" id="CHEBI:29105"/>
        <label>2</label>
    </ligand>
</feature>
<evidence type="ECO:0000256" key="3">
    <source>
        <dbReference type="ARBA" id="ARBA00022604"/>
    </source>
</evidence>
<evidence type="ECO:0000256" key="2">
    <source>
        <dbReference type="ARBA" id="ARBA00010210"/>
    </source>
</evidence>
<dbReference type="PROSITE" id="PS01359">
    <property type="entry name" value="ZF_PHD_1"/>
    <property type="match status" value="1"/>
</dbReference>
<evidence type="ECO:0000256" key="4">
    <source>
        <dbReference type="ARBA" id="ARBA00022723"/>
    </source>
</evidence>
<evidence type="ECO:0000256" key="8">
    <source>
        <dbReference type="ARBA" id="ARBA00023015"/>
    </source>
</evidence>
<evidence type="ECO:0000256" key="15">
    <source>
        <dbReference type="SAM" id="MobiDB-lite"/>
    </source>
</evidence>
<dbReference type="InterPro" id="IPR028651">
    <property type="entry name" value="ING_fam"/>
</dbReference>
<protein>
    <recommendedName>
        <fullName evidence="14">Inhibitor of growth protein</fullName>
    </recommendedName>
</protein>
<evidence type="ECO:0000256" key="9">
    <source>
        <dbReference type="ARBA" id="ARBA00023163"/>
    </source>
</evidence>
<feature type="site" description="Histone H3K4me3 binding" evidence="11">
    <location>
        <position position="343"/>
    </location>
</feature>
<feature type="region of interest" description="Disordered" evidence="15">
    <location>
        <begin position="310"/>
        <end position="330"/>
    </location>
</feature>
<keyword evidence="8" id="KW-0805">Transcription regulation</keyword>
<feature type="domain" description="PHD-type" evidence="16">
    <location>
        <begin position="341"/>
        <end position="390"/>
    </location>
</feature>
<feature type="site" description="Histone H3K4me3 binding" evidence="11">
    <location>
        <position position="366"/>
    </location>
</feature>
<dbReference type="AlphaFoldDB" id="A0A8K0DGJ9"/>
<feature type="binding site" evidence="12">
    <location>
        <position position="346"/>
    </location>
    <ligand>
        <name>Zn(2+)</name>
        <dbReference type="ChEBI" id="CHEBI:29105"/>
        <label>1</label>
    </ligand>
</feature>
<dbReference type="Gene3D" id="3.30.40.10">
    <property type="entry name" value="Zinc/RING finger domain, C3HC4 (zinc finger)"/>
    <property type="match status" value="1"/>
</dbReference>
<name>A0A8K0DGJ9_IGNLU</name>
<evidence type="ECO:0000313" key="18">
    <source>
        <dbReference type="Proteomes" id="UP000801492"/>
    </source>
</evidence>
<feature type="binding site" evidence="12">
    <location>
        <position position="357"/>
    </location>
    <ligand>
        <name>Zn(2+)</name>
        <dbReference type="ChEBI" id="CHEBI:29105"/>
        <label>2</label>
    </ligand>
</feature>
<organism evidence="17 18">
    <name type="scientific">Ignelater luminosus</name>
    <name type="common">Cucubano</name>
    <name type="synonym">Pyrophorus luminosus</name>
    <dbReference type="NCBI Taxonomy" id="2038154"/>
    <lineage>
        <taxon>Eukaryota</taxon>
        <taxon>Metazoa</taxon>
        <taxon>Ecdysozoa</taxon>
        <taxon>Arthropoda</taxon>
        <taxon>Hexapoda</taxon>
        <taxon>Insecta</taxon>
        <taxon>Pterygota</taxon>
        <taxon>Neoptera</taxon>
        <taxon>Endopterygota</taxon>
        <taxon>Coleoptera</taxon>
        <taxon>Polyphaga</taxon>
        <taxon>Elateriformia</taxon>
        <taxon>Elateroidea</taxon>
        <taxon>Elateridae</taxon>
        <taxon>Agrypninae</taxon>
        <taxon>Pyrophorini</taxon>
        <taxon>Ignelater</taxon>
    </lineage>
</organism>
<dbReference type="GO" id="GO:0005634">
    <property type="term" value="C:nucleus"/>
    <property type="evidence" value="ECO:0007669"/>
    <property type="project" value="UniProtKB-SubCell"/>
</dbReference>
<gene>
    <name evidence="17" type="ORF">ILUMI_03326</name>
</gene>
<dbReference type="PANTHER" id="PTHR10333:SF103">
    <property type="entry name" value="INHIBITOR OF GROWTH PROTEIN 3"/>
    <property type="match status" value="1"/>
</dbReference>
<dbReference type="Proteomes" id="UP000801492">
    <property type="component" value="Unassembled WGS sequence"/>
</dbReference>
<dbReference type="CDD" id="cd15585">
    <property type="entry name" value="PHD_ING3"/>
    <property type="match status" value="1"/>
</dbReference>
<dbReference type="InterPro" id="IPR019786">
    <property type="entry name" value="Zinc_finger_PHD-type_CS"/>
</dbReference>
<dbReference type="Gene3D" id="6.10.140.1740">
    <property type="match status" value="1"/>
</dbReference>
<comment type="domain">
    <text evidence="14">The PHD-type zinc finger mediates the binding to H3K4me3.</text>
</comment>
<comment type="function">
    <text evidence="14">Component of an histone acetyltransferase complex.</text>
</comment>
<evidence type="ECO:0000256" key="13">
    <source>
        <dbReference type="PROSITE-ProRule" id="PRU00146"/>
    </source>
</evidence>
<dbReference type="OrthoDB" id="5411773at2759"/>
<comment type="subunit">
    <text evidence="14">Component of an histone acetyltransferase complex. Interacts with H3K4me3 and to a lesser extent with H3K4me2.</text>
</comment>
<feature type="site" description="Histone H3K4me3 binding" evidence="11">
    <location>
        <position position="354"/>
    </location>
</feature>
<dbReference type="SUPFAM" id="SSF57903">
    <property type="entry name" value="FYVE/PHD zinc finger"/>
    <property type="match status" value="1"/>
</dbReference>
<dbReference type="InterPro" id="IPR019787">
    <property type="entry name" value="Znf_PHD-finger"/>
</dbReference>
<dbReference type="InterPro" id="IPR013083">
    <property type="entry name" value="Znf_RING/FYVE/PHD"/>
</dbReference>
<feature type="binding site" evidence="12">
    <location>
        <position position="362"/>
    </location>
    <ligand>
        <name>Zn(2+)</name>
        <dbReference type="ChEBI" id="CHEBI:29105"/>
        <label>2</label>
    </ligand>
</feature>
<keyword evidence="6 12" id="KW-0862">Zinc</keyword>
<proteinExistence type="inferred from homology"/>
<dbReference type="SMART" id="SM01408">
    <property type="entry name" value="ING"/>
    <property type="match status" value="1"/>
</dbReference>
<keyword evidence="9" id="KW-0804">Transcription</keyword>
<evidence type="ECO:0000259" key="16">
    <source>
        <dbReference type="PROSITE" id="PS50016"/>
    </source>
</evidence>
<dbReference type="GO" id="GO:0035267">
    <property type="term" value="C:NuA4 histone acetyltransferase complex"/>
    <property type="evidence" value="ECO:0007669"/>
    <property type="project" value="TreeGrafter"/>
</dbReference>
<evidence type="ECO:0000256" key="5">
    <source>
        <dbReference type="ARBA" id="ARBA00022771"/>
    </source>
</evidence>
<keyword evidence="4 12" id="KW-0479">Metal-binding</keyword>
<dbReference type="CDD" id="cd16858">
    <property type="entry name" value="ING_ING3_Yng2p"/>
    <property type="match status" value="1"/>
</dbReference>
<keyword evidence="18" id="KW-1185">Reference proteome</keyword>
<keyword evidence="3" id="KW-0341">Growth regulation</keyword>
<feature type="binding site" evidence="12">
    <location>
        <position position="344"/>
    </location>
    <ligand>
        <name>Zn(2+)</name>
        <dbReference type="ChEBI" id="CHEBI:29105"/>
        <label>1</label>
    </ligand>
</feature>
<dbReference type="InterPro" id="IPR042020">
    <property type="entry name" value="ING3_PHD"/>
</dbReference>
<keyword evidence="7 14" id="KW-0156">Chromatin regulator</keyword>
<evidence type="ECO:0000256" key="6">
    <source>
        <dbReference type="ARBA" id="ARBA00022833"/>
    </source>
</evidence>
<feature type="site" description="Histone H3K4me3 binding" evidence="11">
    <location>
        <position position="358"/>
    </location>
</feature>
<feature type="compositionally biased region" description="Polar residues" evidence="15">
    <location>
        <begin position="133"/>
        <end position="143"/>
    </location>
</feature>
<evidence type="ECO:0000256" key="11">
    <source>
        <dbReference type="PIRSR" id="PIRSR628651-50"/>
    </source>
</evidence>
<feature type="compositionally biased region" description="Basic and acidic residues" evidence="15">
    <location>
        <begin position="144"/>
        <end position="162"/>
    </location>
</feature>
<comment type="similarity">
    <text evidence="2 14">Belongs to the ING family.</text>
</comment>
<dbReference type="InterPro" id="IPR011011">
    <property type="entry name" value="Znf_FYVE_PHD"/>
</dbReference>
<feature type="binding site" evidence="12">
    <location>
        <position position="368"/>
    </location>
    <ligand>
        <name>Zn(2+)</name>
        <dbReference type="ChEBI" id="CHEBI:29105"/>
        <label>1</label>
    </ligand>
</feature>